<accession>A0ABQ9X1U1</accession>
<comment type="caution">
    <text evidence="2">The sequence shown here is derived from an EMBL/GenBank/DDBJ whole genome shotgun (WGS) entry which is preliminary data.</text>
</comment>
<keyword evidence="3" id="KW-1185">Reference proteome</keyword>
<reference evidence="2 3" key="1">
    <citation type="journal article" date="2022" name="bioRxiv">
        <title>Genomics of Preaxostyla Flagellates Illuminates Evolutionary Transitions and the Path Towards Mitochondrial Loss.</title>
        <authorList>
            <person name="Novak L.V.F."/>
            <person name="Treitli S.C."/>
            <person name="Pyrih J."/>
            <person name="Halakuc P."/>
            <person name="Pipaliya S.V."/>
            <person name="Vacek V."/>
            <person name="Brzon O."/>
            <person name="Soukal P."/>
            <person name="Eme L."/>
            <person name="Dacks J.B."/>
            <person name="Karnkowska A."/>
            <person name="Elias M."/>
            <person name="Hampl V."/>
        </authorList>
    </citation>
    <scope>NUCLEOTIDE SEQUENCE [LARGE SCALE GENOMIC DNA]</scope>
    <source>
        <strain evidence="2">NAU3</strain>
        <tissue evidence="2">Gut</tissue>
    </source>
</reference>
<protein>
    <submittedName>
        <fullName evidence="2">Uncharacterized protein</fullName>
    </submittedName>
</protein>
<evidence type="ECO:0000313" key="2">
    <source>
        <dbReference type="EMBL" id="KAK2945573.1"/>
    </source>
</evidence>
<proteinExistence type="predicted"/>
<sequence>MTIFSPFDVGNLMVANYFVPDTLTDTFILVGEDFGVPITGGSFADTLPEYNEIRPADELRISGCASPVSTPTSLLSFDNKYAEGKLFMKTGYFHHPSCELKRLTCDTLTYGLDRAKDNVHHPVHVEGMFELNTTVWIGQRLQINTGSHSAMPPSISSSTLRSGRSRWCSGPISRRE</sequence>
<name>A0ABQ9X1U1_9EUKA</name>
<gene>
    <name evidence="2" type="ORF">BLNAU_19530</name>
</gene>
<evidence type="ECO:0000256" key="1">
    <source>
        <dbReference type="SAM" id="MobiDB-lite"/>
    </source>
</evidence>
<organism evidence="2 3">
    <name type="scientific">Blattamonas nauphoetae</name>
    <dbReference type="NCBI Taxonomy" id="2049346"/>
    <lineage>
        <taxon>Eukaryota</taxon>
        <taxon>Metamonada</taxon>
        <taxon>Preaxostyla</taxon>
        <taxon>Oxymonadida</taxon>
        <taxon>Blattamonas</taxon>
    </lineage>
</organism>
<dbReference type="Proteomes" id="UP001281761">
    <property type="component" value="Unassembled WGS sequence"/>
</dbReference>
<evidence type="ECO:0000313" key="3">
    <source>
        <dbReference type="Proteomes" id="UP001281761"/>
    </source>
</evidence>
<feature type="compositionally biased region" description="Low complexity" evidence="1">
    <location>
        <begin position="147"/>
        <end position="166"/>
    </location>
</feature>
<feature type="region of interest" description="Disordered" evidence="1">
    <location>
        <begin position="146"/>
        <end position="176"/>
    </location>
</feature>
<dbReference type="EMBL" id="JARBJD010000255">
    <property type="protein sequence ID" value="KAK2945573.1"/>
    <property type="molecule type" value="Genomic_DNA"/>
</dbReference>